<name>A0A0H2U3Q8_MAGP6</name>
<feature type="domain" description="Zn(2)-C6 fungal-type" evidence="8">
    <location>
        <begin position="7"/>
        <end position="33"/>
    </location>
</feature>
<dbReference type="PROSITE" id="PS50048">
    <property type="entry name" value="ZN2_CY6_FUNGAL_2"/>
    <property type="match status" value="1"/>
</dbReference>
<evidence type="ECO:0000256" key="6">
    <source>
        <dbReference type="ARBA" id="ARBA00023242"/>
    </source>
</evidence>
<dbReference type="PANTHER" id="PTHR31944:SF131">
    <property type="entry name" value="HEME-RESPONSIVE ZINC FINGER TRANSCRIPTION FACTOR HAP1"/>
    <property type="match status" value="1"/>
</dbReference>
<dbReference type="GO" id="GO:0005634">
    <property type="term" value="C:nucleus"/>
    <property type="evidence" value="ECO:0007669"/>
    <property type="project" value="TreeGrafter"/>
</dbReference>
<dbReference type="EMBL" id="GL876976">
    <property type="protein sequence ID" value="KLU90975.1"/>
    <property type="molecule type" value="Genomic_DNA"/>
</dbReference>
<dbReference type="PANTHER" id="PTHR31944">
    <property type="entry name" value="HEME-RESPONSIVE ZINC FINGER TRANSCRIPTION FACTOR HAP1"/>
    <property type="match status" value="1"/>
</dbReference>
<evidence type="ECO:0000256" key="1">
    <source>
        <dbReference type="ARBA" id="ARBA00022723"/>
    </source>
</evidence>
<feature type="region of interest" description="Disordered" evidence="7">
    <location>
        <begin position="27"/>
        <end position="50"/>
    </location>
</feature>
<feature type="region of interest" description="Disordered" evidence="7">
    <location>
        <begin position="95"/>
        <end position="128"/>
    </location>
</feature>
<keyword evidence="3" id="KW-0805">Transcription regulation</keyword>
<keyword evidence="6" id="KW-0539">Nucleus</keyword>
<reference evidence="9" key="1">
    <citation type="submission" date="2010-05" db="EMBL/GenBank/DDBJ databases">
        <title>The Genome Sequence of Magnaporthe poae strain ATCC 64411.</title>
        <authorList>
            <consortium name="The Broad Institute Genome Sequencing Platform"/>
            <consortium name="Broad Institute Genome Sequencing Center for Infectious Disease"/>
            <person name="Ma L.-J."/>
            <person name="Dead R."/>
            <person name="Young S."/>
            <person name="Zeng Q."/>
            <person name="Koehrsen M."/>
            <person name="Alvarado L."/>
            <person name="Berlin A."/>
            <person name="Chapman S.B."/>
            <person name="Chen Z."/>
            <person name="Freedman E."/>
            <person name="Gellesch M."/>
            <person name="Goldberg J."/>
            <person name="Griggs A."/>
            <person name="Gujja S."/>
            <person name="Heilman E.R."/>
            <person name="Heiman D."/>
            <person name="Hepburn T."/>
            <person name="Howarth C."/>
            <person name="Jen D."/>
            <person name="Larson L."/>
            <person name="Mehta T."/>
            <person name="Neiman D."/>
            <person name="Pearson M."/>
            <person name="Roberts A."/>
            <person name="Saif S."/>
            <person name="Shea T."/>
            <person name="Shenoy N."/>
            <person name="Sisk P."/>
            <person name="Stolte C."/>
            <person name="Sykes S."/>
            <person name="Walk T."/>
            <person name="White J."/>
            <person name="Yandava C."/>
            <person name="Haas B."/>
            <person name="Nusbaum C."/>
            <person name="Birren B."/>
        </authorList>
    </citation>
    <scope>NUCLEOTIDE SEQUENCE</scope>
    <source>
        <strain evidence="9">ATCC 64411</strain>
    </source>
</reference>
<evidence type="ECO:0000259" key="8">
    <source>
        <dbReference type="PROSITE" id="PS50048"/>
    </source>
</evidence>
<dbReference type="CDD" id="cd12148">
    <property type="entry name" value="fungal_TF_MHR"/>
    <property type="match status" value="1"/>
</dbReference>
<dbReference type="OrthoDB" id="5147392at2759"/>
<dbReference type="CDD" id="cd00067">
    <property type="entry name" value="GAL4"/>
    <property type="match status" value="1"/>
</dbReference>
<proteinExistence type="predicted"/>
<protein>
    <recommendedName>
        <fullName evidence="8">Zn(2)-C6 fungal-type domain-containing protein</fullName>
    </recommendedName>
</protein>
<dbReference type="SUPFAM" id="SSF57701">
    <property type="entry name" value="Zn2/Cys6 DNA-binding domain"/>
    <property type="match status" value="1"/>
</dbReference>
<sequence length="323" mass="36326">MLPTEECRRRKVKCDRGAPCDTCIKTKHPHCTYTPTPPAPSDSRPQREQPVLLPAKQPAPGSLSVLLHDAQRAHVAGSAERDEFGFWHPIAPEALDEPLGSSSTDANSRDAGSHRSSAPSSVTSSAHSHYLEGRVRQLEKQLASVRLNNQANASQEATRKGPWVEVREGSIQKTRYFGQSHWLNGSIIHRLLAFKDRIDSGDPELMGLHRKLMDCKAMGRRIKARRTPDPASITSPGKHMPARKLADSLVEAYLRTFETVYRIVHVPTFRADYERYWRAPAETDEATVVLIQLCMAVGAAFHDDRFSLRSLAMRWLYEALFWL</sequence>
<dbReference type="AlphaFoldDB" id="A0A0H2U3Q8"/>
<dbReference type="Pfam" id="PF00172">
    <property type="entry name" value="Zn_clus"/>
    <property type="match status" value="1"/>
</dbReference>
<keyword evidence="5" id="KW-0804">Transcription</keyword>
<evidence type="ECO:0000256" key="7">
    <source>
        <dbReference type="SAM" id="MobiDB-lite"/>
    </source>
</evidence>
<dbReference type="GO" id="GO:0001228">
    <property type="term" value="F:DNA-binding transcription activator activity, RNA polymerase II-specific"/>
    <property type="evidence" value="ECO:0007669"/>
    <property type="project" value="TreeGrafter"/>
</dbReference>
<dbReference type="VEuPathDB" id="FungiDB:MAPG_09500"/>
<dbReference type="InterPro" id="IPR051430">
    <property type="entry name" value="Fungal_TF_Env_Response"/>
</dbReference>
<gene>
    <name evidence="9" type="ORF">MAPG_09500</name>
</gene>
<dbReference type="Gene3D" id="4.10.240.10">
    <property type="entry name" value="Zn(2)-C6 fungal-type DNA-binding domain"/>
    <property type="match status" value="1"/>
</dbReference>
<evidence type="ECO:0000256" key="3">
    <source>
        <dbReference type="ARBA" id="ARBA00023015"/>
    </source>
</evidence>
<evidence type="ECO:0000256" key="5">
    <source>
        <dbReference type="ARBA" id="ARBA00023163"/>
    </source>
</evidence>
<keyword evidence="2" id="KW-0862">Zinc</keyword>
<reference evidence="9" key="2">
    <citation type="submission" date="2011-03" db="EMBL/GenBank/DDBJ databases">
        <title>Annotation of Magnaporthe poae ATCC 64411.</title>
        <authorList>
            <person name="Ma L.-J."/>
            <person name="Dead R."/>
            <person name="Young S.K."/>
            <person name="Zeng Q."/>
            <person name="Gargeya S."/>
            <person name="Fitzgerald M."/>
            <person name="Haas B."/>
            <person name="Abouelleil A."/>
            <person name="Alvarado L."/>
            <person name="Arachchi H.M."/>
            <person name="Berlin A."/>
            <person name="Brown A."/>
            <person name="Chapman S.B."/>
            <person name="Chen Z."/>
            <person name="Dunbar C."/>
            <person name="Freedman E."/>
            <person name="Gearin G."/>
            <person name="Gellesch M."/>
            <person name="Goldberg J."/>
            <person name="Griggs A."/>
            <person name="Gujja S."/>
            <person name="Heiman D."/>
            <person name="Howarth C."/>
            <person name="Larson L."/>
            <person name="Lui A."/>
            <person name="MacDonald P.J.P."/>
            <person name="Mehta T."/>
            <person name="Montmayeur A."/>
            <person name="Murphy C."/>
            <person name="Neiman D."/>
            <person name="Pearson M."/>
            <person name="Priest M."/>
            <person name="Roberts A."/>
            <person name="Saif S."/>
            <person name="Shea T."/>
            <person name="Shenoy N."/>
            <person name="Sisk P."/>
            <person name="Stolte C."/>
            <person name="Sykes S."/>
            <person name="Yandava C."/>
            <person name="Wortman J."/>
            <person name="Nusbaum C."/>
            <person name="Birren B."/>
        </authorList>
    </citation>
    <scope>NUCLEOTIDE SEQUENCE</scope>
    <source>
        <strain evidence="9">ATCC 64411</strain>
    </source>
</reference>
<dbReference type="InterPro" id="IPR036864">
    <property type="entry name" value="Zn2-C6_fun-type_DNA-bd_sf"/>
</dbReference>
<evidence type="ECO:0000256" key="4">
    <source>
        <dbReference type="ARBA" id="ARBA00023125"/>
    </source>
</evidence>
<evidence type="ECO:0000256" key="2">
    <source>
        <dbReference type="ARBA" id="ARBA00022833"/>
    </source>
</evidence>
<feature type="non-terminal residue" evidence="9">
    <location>
        <position position="323"/>
    </location>
</feature>
<evidence type="ECO:0000313" key="9">
    <source>
        <dbReference type="EMBL" id="KLU90975.1"/>
    </source>
</evidence>
<dbReference type="GO" id="GO:0008270">
    <property type="term" value="F:zinc ion binding"/>
    <property type="evidence" value="ECO:0007669"/>
    <property type="project" value="InterPro"/>
</dbReference>
<feature type="compositionally biased region" description="Low complexity" evidence="7">
    <location>
        <begin position="114"/>
        <end position="128"/>
    </location>
</feature>
<dbReference type="InterPro" id="IPR001138">
    <property type="entry name" value="Zn2Cys6_DnaBD"/>
</dbReference>
<dbReference type="GO" id="GO:0000978">
    <property type="term" value="F:RNA polymerase II cis-regulatory region sequence-specific DNA binding"/>
    <property type="evidence" value="ECO:0007669"/>
    <property type="project" value="TreeGrafter"/>
</dbReference>
<accession>A0A0H2U3Q8</accession>
<organism evidence="9">
    <name type="scientific">Magnaporthiopsis poae (strain ATCC 64411 / 73-15)</name>
    <name type="common">Kentucky bluegrass fungus</name>
    <name type="synonym">Magnaporthe poae</name>
    <dbReference type="NCBI Taxonomy" id="644358"/>
    <lineage>
        <taxon>Eukaryota</taxon>
        <taxon>Fungi</taxon>
        <taxon>Dikarya</taxon>
        <taxon>Ascomycota</taxon>
        <taxon>Pezizomycotina</taxon>
        <taxon>Sordariomycetes</taxon>
        <taxon>Sordariomycetidae</taxon>
        <taxon>Magnaporthales</taxon>
        <taxon>Magnaporthaceae</taxon>
        <taxon>Magnaporthiopsis</taxon>
    </lineage>
</organism>
<keyword evidence="1" id="KW-0479">Metal-binding</keyword>
<keyword evidence="4" id="KW-0238">DNA-binding</keyword>